<proteinExistence type="predicted"/>
<accession>A0A1B6HUD9</accession>
<feature type="region of interest" description="Disordered" evidence="1">
    <location>
        <begin position="1"/>
        <end position="70"/>
    </location>
</feature>
<dbReference type="EMBL" id="GECU01029413">
    <property type="protein sequence ID" value="JAS78293.1"/>
    <property type="molecule type" value="Transcribed_RNA"/>
</dbReference>
<sequence>MEMMEDSSIERLSDIFSDSDDYVPPSQSSTSESDEDSIKRKKKTKFRTKRRLNFEVKPNTDESDGMNAVSNTMSGTVTMLEEDITFDEVQSTETDRDENANQPTPKRSSVKLLVSLEPGSATSKKRFTKLVEHTPIAGVS</sequence>
<gene>
    <name evidence="2" type="ORF">g.168</name>
</gene>
<reference evidence="2" key="1">
    <citation type="submission" date="2015-11" db="EMBL/GenBank/DDBJ databases">
        <title>De novo transcriptome assembly of four potential Pierce s Disease insect vectors from Arizona vineyards.</title>
        <authorList>
            <person name="Tassone E.E."/>
        </authorList>
    </citation>
    <scope>NUCLEOTIDE SEQUENCE</scope>
</reference>
<protein>
    <submittedName>
        <fullName evidence="2">Uncharacterized protein</fullName>
    </submittedName>
</protein>
<evidence type="ECO:0000256" key="1">
    <source>
        <dbReference type="SAM" id="MobiDB-lite"/>
    </source>
</evidence>
<feature type="region of interest" description="Disordered" evidence="1">
    <location>
        <begin position="87"/>
        <end position="111"/>
    </location>
</feature>
<organism evidence="2">
    <name type="scientific">Homalodisca liturata</name>
    <dbReference type="NCBI Taxonomy" id="320908"/>
    <lineage>
        <taxon>Eukaryota</taxon>
        <taxon>Metazoa</taxon>
        <taxon>Ecdysozoa</taxon>
        <taxon>Arthropoda</taxon>
        <taxon>Hexapoda</taxon>
        <taxon>Insecta</taxon>
        <taxon>Pterygota</taxon>
        <taxon>Neoptera</taxon>
        <taxon>Paraneoptera</taxon>
        <taxon>Hemiptera</taxon>
        <taxon>Auchenorrhyncha</taxon>
        <taxon>Membracoidea</taxon>
        <taxon>Cicadellidae</taxon>
        <taxon>Cicadellinae</taxon>
        <taxon>Proconiini</taxon>
        <taxon>Homalodisca</taxon>
    </lineage>
</organism>
<dbReference type="AlphaFoldDB" id="A0A1B6HUD9"/>
<name>A0A1B6HUD9_9HEMI</name>
<feature type="compositionally biased region" description="Basic residues" evidence="1">
    <location>
        <begin position="39"/>
        <end position="51"/>
    </location>
</feature>
<evidence type="ECO:0000313" key="2">
    <source>
        <dbReference type="EMBL" id="JAS78293.1"/>
    </source>
</evidence>